<keyword evidence="2" id="KW-1185">Reference proteome</keyword>
<name>A0AAD5YW80_9AGAR</name>
<evidence type="ECO:0000313" key="2">
    <source>
        <dbReference type="Proteomes" id="UP001213000"/>
    </source>
</evidence>
<accession>A0AAD5YW80</accession>
<comment type="caution">
    <text evidence="1">The sequence shown here is derived from an EMBL/GenBank/DDBJ whole genome shotgun (WGS) entry which is preliminary data.</text>
</comment>
<reference evidence="1" key="1">
    <citation type="submission" date="2022-07" db="EMBL/GenBank/DDBJ databases">
        <title>Genome Sequence of Leucocoprinus birnbaumii.</title>
        <authorList>
            <person name="Buettner E."/>
        </authorList>
    </citation>
    <scope>NUCLEOTIDE SEQUENCE</scope>
    <source>
        <strain evidence="1">VT141</strain>
    </source>
</reference>
<proteinExistence type="predicted"/>
<protein>
    <submittedName>
        <fullName evidence="1">Uncharacterized protein</fullName>
    </submittedName>
</protein>
<dbReference type="Proteomes" id="UP001213000">
    <property type="component" value="Unassembled WGS sequence"/>
</dbReference>
<evidence type="ECO:0000313" key="1">
    <source>
        <dbReference type="EMBL" id="KAJ3571528.1"/>
    </source>
</evidence>
<gene>
    <name evidence="1" type="ORF">NP233_g3709</name>
</gene>
<sequence length="507" mass="56769">MSLLTPMNFPWSLHEFSELSSLGLKLRGWFSPKGNIYIGVTDDRLVNSDDKRSEVIITGVVLQSQRFKQAIDLSLSANATKNGLNSLTKGAVYIKEVARGRLVEEVPDFAKLAWIADEGFDRLEKSSAMLGRISERLEEVGIFFCSQCSHSRPSAHFQLSSETGPLACQATRFPGRKFHRMNPSKGLIGLAKEAGDATMHGNMPSIVTFPQPLPEFTDAEESHLLPSWGHKDDNTKRGQTHVRLDEAVQHLNKVAEDVAEIQQRMASFVDAWQGVRKRLATMQNLMRMNDMTGLGLRMGNEVGGDWAEVVEQYKVYQAKLRDIYHLYHVNFKVDRDEVNFGVILRNLEVHAQAMRKSIGQMGAVAKLTHKITGDGRRIFKGLAFSAREKLDGHFDQLIPVLEKFRSSVKRFGGVSDAEPETRQDLVKLLGRTETFLPLAMRDIQRMAQVLDAQVSNARLFRAHFHYLFSSSGAEPGVYSLEDGLRVLGEFGDATLGLSKFCEMLVLA</sequence>
<dbReference type="AlphaFoldDB" id="A0AAD5YW80"/>
<dbReference type="EMBL" id="JANIEX010000181">
    <property type="protein sequence ID" value="KAJ3571528.1"/>
    <property type="molecule type" value="Genomic_DNA"/>
</dbReference>
<organism evidence="1 2">
    <name type="scientific">Leucocoprinus birnbaumii</name>
    <dbReference type="NCBI Taxonomy" id="56174"/>
    <lineage>
        <taxon>Eukaryota</taxon>
        <taxon>Fungi</taxon>
        <taxon>Dikarya</taxon>
        <taxon>Basidiomycota</taxon>
        <taxon>Agaricomycotina</taxon>
        <taxon>Agaricomycetes</taxon>
        <taxon>Agaricomycetidae</taxon>
        <taxon>Agaricales</taxon>
        <taxon>Agaricineae</taxon>
        <taxon>Agaricaceae</taxon>
        <taxon>Leucocoprinus</taxon>
    </lineage>
</organism>